<dbReference type="AlphaFoldDB" id="A0A2T5J2X9"/>
<reference evidence="2 3" key="1">
    <citation type="submission" date="2018-04" db="EMBL/GenBank/DDBJ databases">
        <title>Genomic Encyclopedia of Archaeal and Bacterial Type Strains, Phase II (KMG-II): from individual species to whole genera.</title>
        <authorList>
            <person name="Goeker M."/>
        </authorList>
    </citation>
    <scope>NUCLEOTIDE SEQUENCE [LARGE SCALE GENOMIC DNA]</scope>
    <source>
        <strain evidence="2 3">DSM 5822</strain>
    </source>
</reference>
<proteinExistence type="predicted"/>
<keyword evidence="3" id="KW-1185">Reference proteome</keyword>
<dbReference type="EMBL" id="QAON01000001">
    <property type="protein sequence ID" value="PTQ90974.1"/>
    <property type="molecule type" value="Genomic_DNA"/>
</dbReference>
<dbReference type="Proteomes" id="UP000244223">
    <property type="component" value="Unassembled WGS sequence"/>
</dbReference>
<keyword evidence="1" id="KW-1133">Transmembrane helix</keyword>
<organism evidence="2 3">
    <name type="scientific">Agitococcus lubricus</name>
    <dbReference type="NCBI Taxonomy" id="1077255"/>
    <lineage>
        <taxon>Bacteria</taxon>
        <taxon>Pseudomonadati</taxon>
        <taxon>Pseudomonadota</taxon>
        <taxon>Gammaproteobacteria</taxon>
        <taxon>Moraxellales</taxon>
        <taxon>Moraxellaceae</taxon>
        <taxon>Agitococcus</taxon>
    </lineage>
</organism>
<feature type="transmembrane region" description="Helical" evidence="1">
    <location>
        <begin position="39"/>
        <end position="59"/>
    </location>
</feature>
<evidence type="ECO:0000313" key="2">
    <source>
        <dbReference type="EMBL" id="PTQ90974.1"/>
    </source>
</evidence>
<keyword evidence="1" id="KW-0472">Membrane</keyword>
<keyword evidence="1" id="KW-0812">Transmembrane</keyword>
<gene>
    <name evidence="2" type="ORF">C8N29_10144</name>
</gene>
<evidence type="ECO:0000256" key="1">
    <source>
        <dbReference type="SAM" id="Phobius"/>
    </source>
</evidence>
<feature type="transmembrane region" description="Helical" evidence="1">
    <location>
        <begin position="7"/>
        <end position="27"/>
    </location>
</feature>
<protein>
    <submittedName>
        <fullName evidence="2">Uncharacterized protein</fullName>
    </submittedName>
</protein>
<comment type="caution">
    <text evidence="2">The sequence shown here is derived from an EMBL/GenBank/DDBJ whole genome shotgun (WGS) entry which is preliminary data.</text>
</comment>
<sequence length="74" mass="8590">MRLFKGYSITNVALLVNVVIFSFYYPIKDLFIGYLNWQDFTAIHLFILQMCIVLTIVFLSKTIGDKRTQHDNAG</sequence>
<evidence type="ECO:0000313" key="3">
    <source>
        <dbReference type="Proteomes" id="UP000244223"/>
    </source>
</evidence>
<accession>A0A2T5J2X9</accession>
<name>A0A2T5J2X9_9GAMM</name>